<dbReference type="CDD" id="cd03588">
    <property type="entry name" value="CLECT_CSPGs"/>
    <property type="match status" value="1"/>
</dbReference>
<dbReference type="GO" id="GO:0005615">
    <property type="term" value="C:extracellular space"/>
    <property type="evidence" value="ECO:0007669"/>
    <property type="project" value="TreeGrafter"/>
</dbReference>
<dbReference type="SMART" id="SM00034">
    <property type="entry name" value="CLECT"/>
    <property type="match status" value="1"/>
</dbReference>
<evidence type="ECO:0000256" key="8">
    <source>
        <dbReference type="ARBA" id="ARBA00022737"/>
    </source>
</evidence>
<dbReference type="PROSITE" id="PS00010">
    <property type="entry name" value="ASX_HYDROXYL"/>
    <property type="match status" value="1"/>
</dbReference>
<dbReference type="CDD" id="cd03520">
    <property type="entry name" value="Link_domain_CSPGs_modules_2_4"/>
    <property type="match status" value="1"/>
</dbReference>
<dbReference type="InterPro" id="IPR000742">
    <property type="entry name" value="EGF"/>
</dbReference>
<dbReference type="GO" id="GO:0002052">
    <property type="term" value="P:positive regulation of neuroblast proliferation"/>
    <property type="evidence" value="ECO:0007669"/>
    <property type="project" value="TreeGrafter"/>
</dbReference>
<evidence type="ECO:0000256" key="21">
    <source>
        <dbReference type="PROSITE-ProRule" id="PRU00076"/>
    </source>
</evidence>
<dbReference type="PRINTS" id="PR01265">
    <property type="entry name" value="LINKMODULE"/>
</dbReference>
<feature type="domain" description="Ig-like" evidence="27">
    <location>
        <begin position="1"/>
        <end position="98"/>
    </location>
</feature>
<feature type="disulfide bond" evidence="22">
    <location>
        <begin position="1465"/>
        <end position="1492"/>
    </location>
</feature>
<dbReference type="SMART" id="SM00179">
    <property type="entry name" value="EGF_CA"/>
    <property type="match status" value="1"/>
</dbReference>
<evidence type="ECO:0000256" key="3">
    <source>
        <dbReference type="ARBA" id="ARBA00022525"/>
    </source>
</evidence>
<evidence type="ECO:0000256" key="18">
    <source>
        <dbReference type="ARBA" id="ARBA00044230"/>
    </source>
</evidence>
<dbReference type="InterPro" id="IPR033987">
    <property type="entry name" value="CSPG_CTLD"/>
</dbReference>
<dbReference type="Proteomes" id="UP000314983">
    <property type="component" value="Chromosome 9"/>
</dbReference>
<dbReference type="PROSITE" id="PS50835">
    <property type="entry name" value="IG_LIKE"/>
    <property type="match status" value="1"/>
</dbReference>
<dbReference type="SUPFAM" id="SSF57535">
    <property type="entry name" value="Complement control module/SCR domain"/>
    <property type="match status" value="1"/>
</dbReference>
<evidence type="ECO:0000256" key="10">
    <source>
        <dbReference type="ARBA" id="ARBA00022974"/>
    </source>
</evidence>
<dbReference type="Pfam" id="PF07686">
    <property type="entry name" value="V-set"/>
    <property type="match status" value="1"/>
</dbReference>
<evidence type="ECO:0000256" key="12">
    <source>
        <dbReference type="ARBA" id="ARBA00023180"/>
    </source>
</evidence>
<keyword evidence="8" id="KW-0677">Repeat</keyword>
<keyword evidence="31" id="KW-1185">Reference proteome</keyword>
<evidence type="ECO:0000256" key="13">
    <source>
        <dbReference type="ARBA" id="ARBA00023273"/>
    </source>
</evidence>
<dbReference type="PROSITE" id="PS50923">
    <property type="entry name" value="SUSHI"/>
    <property type="match status" value="1"/>
</dbReference>
<dbReference type="Pfam" id="PF00193">
    <property type="entry name" value="Xlink"/>
    <property type="match status" value="2"/>
</dbReference>
<dbReference type="InterPro" id="IPR013106">
    <property type="entry name" value="Ig_V-set"/>
</dbReference>
<dbReference type="InterPro" id="IPR001304">
    <property type="entry name" value="C-type_lectin-like"/>
</dbReference>
<evidence type="ECO:0000256" key="15">
    <source>
        <dbReference type="ARBA" id="ARBA00023319"/>
    </source>
</evidence>
<feature type="domain" description="Sushi" evidence="28">
    <location>
        <begin position="1434"/>
        <end position="1494"/>
    </location>
</feature>
<dbReference type="Gene3D" id="2.60.40.10">
    <property type="entry name" value="Immunoglobulins"/>
    <property type="match status" value="1"/>
</dbReference>
<dbReference type="FunFam" id="2.10.70.10:FF:000003">
    <property type="entry name" value="Versican core protein"/>
    <property type="match status" value="1"/>
</dbReference>
<feature type="region of interest" description="Disordered" evidence="24">
    <location>
        <begin position="1116"/>
        <end position="1174"/>
    </location>
</feature>
<gene>
    <name evidence="30" type="primary">vcana</name>
</gene>
<dbReference type="GO" id="GO:0001501">
    <property type="term" value="P:skeletal system development"/>
    <property type="evidence" value="ECO:0007669"/>
    <property type="project" value="TreeGrafter"/>
</dbReference>
<dbReference type="InterPro" id="IPR000152">
    <property type="entry name" value="EGF-type_Asp/Asn_hydroxyl_site"/>
</dbReference>
<name>A0AAY5ETP0_ELEEL</name>
<dbReference type="SUPFAM" id="SSF48726">
    <property type="entry name" value="Immunoglobulin"/>
    <property type="match status" value="1"/>
</dbReference>
<dbReference type="CDD" id="cd03517">
    <property type="entry name" value="Link_domain_CSPGs_modules_1_3"/>
    <property type="match status" value="1"/>
</dbReference>
<dbReference type="PROSITE" id="PS00022">
    <property type="entry name" value="EGF_1"/>
    <property type="match status" value="2"/>
</dbReference>
<dbReference type="InterPro" id="IPR036179">
    <property type="entry name" value="Ig-like_dom_sf"/>
</dbReference>
<dbReference type="InterPro" id="IPR016186">
    <property type="entry name" value="C-type_lectin-like/link_sf"/>
</dbReference>
<dbReference type="FunFam" id="2.10.25.10:FF:000520">
    <property type="entry name" value="Predicted protein"/>
    <property type="match status" value="1"/>
</dbReference>
<keyword evidence="14" id="KW-0373">Hyaluronic acid</keyword>
<evidence type="ECO:0000256" key="4">
    <source>
        <dbReference type="ARBA" id="ARBA00022530"/>
    </source>
</evidence>
<accession>A0AAY5ETP0</accession>
<evidence type="ECO:0000259" key="27">
    <source>
        <dbReference type="PROSITE" id="PS50835"/>
    </source>
</evidence>
<evidence type="ECO:0000256" key="17">
    <source>
        <dbReference type="ARBA" id="ARBA00044099"/>
    </source>
</evidence>
<dbReference type="InterPro" id="IPR035976">
    <property type="entry name" value="Sushi/SCR/CCP_sf"/>
</dbReference>
<dbReference type="PROSITE" id="PS01241">
    <property type="entry name" value="LINK_1"/>
    <property type="match status" value="2"/>
</dbReference>
<evidence type="ECO:0000256" key="24">
    <source>
        <dbReference type="SAM" id="MobiDB-lite"/>
    </source>
</evidence>
<keyword evidence="15" id="KW-0393">Immunoglobulin domain</keyword>
<dbReference type="InterPro" id="IPR018378">
    <property type="entry name" value="C-type_lectin_CS"/>
</dbReference>
<dbReference type="GO" id="GO:0072534">
    <property type="term" value="C:perineuronal net"/>
    <property type="evidence" value="ECO:0007669"/>
    <property type="project" value="TreeGrafter"/>
</dbReference>
<reference evidence="30" key="3">
    <citation type="submission" date="2025-09" db="UniProtKB">
        <authorList>
            <consortium name="Ensembl"/>
        </authorList>
    </citation>
    <scope>IDENTIFICATION</scope>
</reference>
<evidence type="ECO:0000256" key="1">
    <source>
        <dbReference type="ARBA" id="ARBA00004504"/>
    </source>
</evidence>
<evidence type="ECO:0000256" key="7">
    <source>
        <dbReference type="ARBA" id="ARBA00022734"/>
    </source>
</evidence>
<keyword evidence="10" id="KW-0654">Proteoglycan</keyword>
<dbReference type="PROSITE" id="PS50963">
    <property type="entry name" value="LINK_2"/>
    <property type="match status" value="2"/>
</dbReference>
<dbReference type="GeneTree" id="ENSGT00940000156102"/>
<dbReference type="GO" id="GO:0005509">
    <property type="term" value="F:calcium ion binding"/>
    <property type="evidence" value="ECO:0007669"/>
    <property type="project" value="InterPro"/>
</dbReference>
<dbReference type="PANTHER" id="PTHR22804:SF6">
    <property type="entry name" value="VERSICAN CORE PROTEIN"/>
    <property type="match status" value="1"/>
</dbReference>
<evidence type="ECO:0000256" key="6">
    <source>
        <dbReference type="ARBA" id="ARBA00022729"/>
    </source>
</evidence>
<evidence type="ECO:0000256" key="22">
    <source>
        <dbReference type="PROSITE-ProRule" id="PRU00302"/>
    </source>
</evidence>
<comment type="subcellular location">
    <subcellularLocation>
        <location evidence="1">Cell projection</location>
        <location evidence="1">Cilium</location>
        <location evidence="1">Photoreceptor outer segment</location>
    </subcellularLocation>
    <subcellularLocation>
        <location evidence="2">Secreted</location>
        <location evidence="2">Extracellular space</location>
        <location evidence="2">Extracellular matrix</location>
        <location evidence="2">Interphotoreceptor matrix</location>
    </subcellularLocation>
</comment>
<feature type="domain" description="EGF-like" evidence="25">
    <location>
        <begin position="1267"/>
        <end position="1303"/>
    </location>
</feature>
<organism evidence="30 31">
    <name type="scientific">Electrophorus electricus</name>
    <name type="common">Electric eel</name>
    <name type="synonym">Gymnotus electricus</name>
    <dbReference type="NCBI Taxonomy" id="8005"/>
    <lineage>
        <taxon>Eukaryota</taxon>
        <taxon>Metazoa</taxon>
        <taxon>Chordata</taxon>
        <taxon>Craniata</taxon>
        <taxon>Vertebrata</taxon>
        <taxon>Euteleostomi</taxon>
        <taxon>Actinopterygii</taxon>
        <taxon>Neopterygii</taxon>
        <taxon>Teleostei</taxon>
        <taxon>Ostariophysi</taxon>
        <taxon>Gymnotiformes</taxon>
        <taxon>Gymnotoidei</taxon>
        <taxon>Gymnotidae</taxon>
        <taxon>Electrophorus</taxon>
    </lineage>
</organism>
<dbReference type="PROSITE" id="PS01187">
    <property type="entry name" value="EGF_CA"/>
    <property type="match status" value="1"/>
</dbReference>
<protein>
    <recommendedName>
        <fullName evidence="17">Versican core protein</fullName>
    </recommendedName>
    <alternativeName>
        <fullName evidence="18">Chondroitin sulfate proteoglycan core protein 2</fullName>
    </alternativeName>
    <alternativeName>
        <fullName evidence="19">Large fibroblast proteoglycan</fullName>
    </alternativeName>
    <alternativeName>
        <fullName evidence="20">PG-M</fullName>
    </alternativeName>
</protein>
<keyword evidence="3" id="KW-0964">Secreted</keyword>
<feature type="compositionally biased region" description="Acidic residues" evidence="24">
    <location>
        <begin position="1126"/>
        <end position="1136"/>
    </location>
</feature>
<comment type="caution">
    <text evidence="21">Lacks conserved residue(s) required for the propagation of feature annotation.</text>
</comment>
<dbReference type="Pfam" id="PF00059">
    <property type="entry name" value="Lectin_C"/>
    <property type="match status" value="1"/>
</dbReference>
<evidence type="ECO:0000256" key="2">
    <source>
        <dbReference type="ARBA" id="ARBA00004593"/>
    </source>
</evidence>
<dbReference type="PROSITE" id="PS50041">
    <property type="entry name" value="C_TYPE_LECTIN_2"/>
    <property type="match status" value="1"/>
</dbReference>
<keyword evidence="13" id="KW-0966">Cell projection</keyword>
<keyword evidence="4" id="KW-0272">Extracellular matrix</keyword>
<evidence type="ECO:0000256" key="20">
    <source>
        <dbReference type="ARBA" id="ARBA00044266"/>
    </source>
</evidence>
<evidence type="ECO:0000313" key="31">
    <source>
        <dbReference type="Proteomes" id="UP000314983"/>
    </source>
</evidence>
<keyword evidence="12" id="KW-0325">Glycoprotein</keyword>
<dbReference type="CDD" id="cd00033">
    <property type="entry name" value="CCP"/>
    <property type="match status" value="1"/>
</dbReference>
<evidence type="ECO:0000256" key="5">
    <source>
        <dbReference type="ARBA" id="ARBA00022536"/>
    </source>
</evidence>
<dbReference type="CDD" id="cd00054">
    <property type="entry name" value="EGF_CA"/>
    <property type="match status" value="2"/>
</dbReference>
<feature type="domain" description="Link" evidence="29">
    <location>
        <begin position="198"/>
        <end position="297"/>
    </location>
</feature>
<dbReference type="GO" id="GO:0033165">
    <property type="term" value="C:interphotoreceptor matrix"/>
    <property type="evidence" value="ECO:0007669"/>
    <property type="project" value="UniProtKB-SubCell"/>
</dbReference>
<dbReference type="PROSITE" id="PS00615">
    <property type="entry name" value="C_TYPE_LECTIN_1"/>
    <property type="match status" value="1"/>
</dbReference>
<feature type="domain" description="Link" evidence="29">
    <location>
        <begin position="100"/>
        <end position="195"/>
    </location>
</feature>
<evidence type="ECO:0000259" key="25">
    <source>
        <dbReference type="PROSITE" id="PS50026"/>
    </source>
</evidence>
<evidence type="ECO:0000256" key="9">
    <source>
        <dbReference type="ARBA" id="ARBA00022837"/>
    </source>
</evidence>
<evidence type="ECO:0000256" key="16">
    <source>
        <dbReference type="ARBA" id="ARBA00043896"/>
    </source>
</evidence>
<dbReference type="Gene3D" id="2.10.25.10">
    <property type="entry name" value="Laminin"/>
    <property type="match status" value="2"/>
</dbReference>
<dbReference type="SMART" id="SM00032">
    <property type="entry name" value="CCP"/>
    <property type="match status" value="1"/>
</dbReference>
<feature type="region of interest" description="Disordered" evidence="24">
    <location>
        <begin position="523"/>
        <end position="543"/>
    </location>
</feature>
<feature type="compositionally biased region" description="Basic and acidic residues" evidence="24">
    <location>
        <begin position="532"/>
        <end position="543"/>
    </location>
</feature>
<dbReference type="InterPro" id="IPR000538">
    <property type="entry name" value="Link_dom"/>
</dbReference>
<evidence type="ECO:0000259" key="28">
    <source>
        <dbReference type="PROSITE" id="PS50923"/>
    </source>
</evidence>
<dbReference type="FunFam" id="3.10.100.10:FF:000003">
    <property type="entry name" value="Versican core protein"/>
    <property type="match status" value="1"/>
</dbReference>
<dbReference type="SMART" id="SM00445">
    <property type="entry name" value="LINK"/>
    <property type="match status" value="2"/>
</dbReference>
<evidence type="ECO:0000259" key="26">
    <source>
        <dbReference type="PROSITE" id="PS50041"/>
    </source>
</evidence>
<dbReference type="PROSITE" id="PS50026">
    <property type="entry name" value="EGF_3"/>
    <property type="match status" value="2"/>
</dbReference>
<keyword evidence="7" id="KW-0430">Lectin</keyword>
<evidence type="ECO:0000256" key="14">
    <source>
        <dbReference type="ARBA" id="ARBA00023290"/>
    </source>
</evidence>
<dbReference type="FunFam" id="3.10.100.10:FF:000002">
    <property type="entry name" value="Hyaluronan proteoglycan link protein 1"/>
    <property type="match status" value="1"/>
</dbReference>
<dbReference type="InterPro" id="IPR013783">
    <property type="entry name" value="Ig-like_fold"/>
</dbReference>
<dbReference type="PANTHER" id="PTHR22804">
    <property type="entry name" value="AGGRECAN/VERSICAN PROTEOGLYCAN"/>
    <property type="match status" value="1"/>
</dbReference>
<dbReference type="InterPro" id="IPR050691">
    <property type="entry name" value="Hyaluronan_bind_Proteoglycan"/>
</dbReference>
<comment type="function">
    <text evidence="16">May play a role in intercellular signaling and in connecting cells with the extracellular matrix. May take part in the regulation of cell motility, growth and differentiation. Binds hyaluronic acid.</text>
</comment>
<dbReference type="FunFam" id="2.10.25.10:FF:000012">
    <property type="entry name" value="Delta-like protein"/>
    <property type="match status" value="1"/>
</dbReference>
<dbReference type="SUPFAM" id="SSF57196">
    <property type="entry name" value="EGF/Laminin"/>
    <property type="match status" value="1"/>
</dbReference>
<dbReference type="GO" id="GO:0005540">
    <property type="term" value="F:hyaluronic acid binding"/>
    <property type="evidence" value="ECO:0007669"/>
    <property type="project" value="UniProtKB-KW"/>
</dbReference>
<dbReference type="GO" id="GO:0007417">
    <property type="term" value="P:central nervous system development"/>
    <property type="evidence" value="ECO:0007669"/>
    <property type="project" value="TreeGrafter"/>
</dbReference>
<dbReference type="GO" id="GO:0030246">
    <property type="term" value="F:carbohydrate binding"/>
    <property type="evidence" value="ECO:0007669"/>
    <property type="project" value="UniProtKB-KW"/>
</dbReference>
<dbReference type="FunFam" id="3.10.100.10:FF:000011">
    <property type="entry name" value="Aggrecan core protein"/>
    <property type="match status" value="1"/>
</dbReference>
<dbReference type="SMART" id="SM00181">
    <property type="entry name" value="EGF"/>
    <property type="match status" value="2"/>
</dbReference>
<sequence>MLPTMAPSNATIPNTNYLRIKWTKIEGEMEFIVLVAQSGVIKIGSSYRNRVSVQSHPEYVVDASLTMVKLRASDAGTYRCEVMYGIEDTQDTVNLDVSGVVFHYRDKASRYTLDYNSAVEACKSIGATIATADQLKAAYEDGFDQCDAGWIEDKTVRYPITSPRLGCSGNMPGKPGVRSYGFRKPSETYDVYCYADKLEGQVFFAPATRKMTFEEAKSECESWNAMLASPGQLHSAWRKGLDRCDYGWLSDGSARHPVSIPRLQCGGGLLGVRTMYRYNNQTGFPEQTTKLGAYCFKGTIILRTLSADKVEGSSSIKPHQALKELATSSLDTLEKKVTVASSNAGPQSRVVTEDFSQTSFIKTINTDQASTETLSVIPRKPEDSSQIGMPDIASTTMGISSTTALHATEKDAHTLEAILTGHSSSTPFLYTTEKVTGLTKKKESSDATVGVTDVTNLMGTDTTKTIPKDISVLIPLQMSTVTMGTVSIPSSVSPLGFEDKHTSSITIIPKSSTLSEALQTMQENTKSTPDTGTDKTVKTDHTEITQRTKEKLVASFTGDIDTSESFTEKVIRYWTAKSTIIATSVPGMESITKSIPIADEEGSGDQTPDLFSTKPALLHSTVTSEFGNMTSHSIMTQTEKLQTEALSISADPSALPIIVSSEKNISSVETTTLDEKSTEIPVTILNTLSAEEIASKHVLSGTGSQTIFQFSETDGSGDQPYVMLTKESTPVAPLHTTSRVKEIISETATHVIQTVPGTVLIQTDLTTQDEYLAPISERLEAKTDADTSVKETTETLSKVPLPTLESAVPNASHTFSERTKLLSAESTVRETFISDSTTEPHGISIAVWKTRVTTPENVKYLTEVTSTSSKPPELPIIDSSEIMFSSTESSETSDKFTMESLSTISSMFSAVEVPSGTTSESLFHFPEEKGLGGQRVYTITTITRAKTETESPTLFHTEDKDKDILKTSTTAMFETSLPQSEGTMLERTSVMPIVSFEKSTVVPTHELTREQEMTIAPTIMNASHTVTLIPTISLSEGTTIKTETEHVTGYTGATKLSDITSTDKITITDLPLDESELDYTKSTMDHLNVEIATHSTPFKSHITSIVSVSPSQTQFMASSLEPGSGDTEDTTGETEGTEAGPVASSVALESIPPFPASSTEDVTKTSTAVTKTEETELPIHTPTEEISSIFSSSTFTTPVLFFRTDEDEKFVKEQTTDYTTKQAVFTSTGVHSCPDNICLNGGSCVKMGIAQICHCPPGYTGQYCEIDVDECQSNPCHNGGTCVDGLNSFSCVCLSSYKGALCEQDTEVCNYGWHKFQGHCYKYFPHRRTWDAAEHECRLQGAHLTSILSHEEQHYINRLGHDYQWIGLNDKMFESDFRWTDGHVVQYENWRPNQPDSFFSSGEDCVVMIWHEDGQWNDVPCNYHLTFTCKKGTVACSQPPLVMNARAFGQTRPRYEINSLIRYQCMDGFIQRHLPTIRCRGDGLWDVPKISCMNQNSASSLQNHHHQHAFHNHRTKQ</sequence>
<dbReference type="InterPro" id="IPR001881">
    <property type="entry name" value="EGF-like_Ca-bd_dom"/>
</dbReference>
<reference evidence="30 31" key="1">
    <citation type="submission" date="2020-05" db="EMBL/GenBank/DDBJ databases">
        <title>Electrophorus electricus (electric eel) genome, fEleEle1, primary haplotype.</title>
        <authorList>
            <person name="Myers G."/>
            <person name="Meyer A."/>
            <person name="Fedrigo O."/>
            <person name="Formenti G."/>
            <person name="Rhie A."/>
            <person name="Tracey A."/>
            <person name="Sims Y."/>
            <person name="Jarvis E.D."/>
        </authorList>
    </citation>
    <scope>NUCLEOTIDE SEQUENCE [LARGE SCALE GENOMIC DNA]</scope>
</reference>
<feature type="disulfide bond" evidence="22">
    <location>
        <begin position="1436"/>
        <end position="1479"/>
    </location>
</feature>
<dbReference type="Pfam" id="PF00008">
    <property type="entry name" value="EGF"/>
    <property type="match status" value="2"/>
</dbReference>
<feature type="compositionally biased region" description="Polar residues" evidence="24">
    <location>
        <begin position="1156"/>
        <end position="1170"/>
    </location>
</feature>
<feature type="disulfide bond" evidence="21">
    <location>
        <begin position="1255"/>
        <end position="1264"/>
    </location>
</feature>
<keyword evidence="5 21" id="KW-0245">EGF-like domain</keyword>
<dbReference type="Pfam" id="PF00084">
    <property type="entry name" value="Sushi"/>
    <property type="match status" value="1"/>
</dbReference>
<keyword evidence="6" id="KW-0732">Signal</keyword>
<dbReference type="GO" id="GO:0007155">
    <property type="term" value="P:cell adhesion"/>
    <property type="evidence" value="ECO:0007669"/>
    <property type="project" value="InterPro"/>
</dbReference>
<dbReference type="InterPro" id="IPR007110">
    <property type="entry name" value="Ig-like_dom"/>
</dbReference>
<reference evidence="30" key="2">
    <citation type="submission" date="2025-08" db="UniProtKB">
        <authorList>
            <consortium name="Ensembl"/>
        </authorList>
    </citation>
    <scope>IDENTIFICATION</scope>
</reference>
<evidence type="ECO:0000256" key="19">
    <source>
        <dbReference type="ARBA" id="ARBA00044263"/>
    </source>
</evidence>
<feature type="disulfide bond" evidence="23">
    <location>
        <begin position="146"/>
        <end position="167"/>
    </location>
</feature>
<dbReference type="InterPro" id="IPR018097">
    <property type="entry name" value="EGF_Ca-bd_CS"/>
</dbReference>
<dbReference type="InterPro" id="IPR000436">
    <property type="entry name" value="Sushi_SCR_CCP_dom"/>
</dbReference>
<dbReference type="Gene3D" id="3.10.100.10">
    <property type="entry name" value="Mannose-Binding Protein A, subunit A"/>
    <property type="match status" value="3"/>
</dbReference>
<dbReference type="GO" id="GO:0045202">
    <property type="term" value="C:synapse"/>
    <property type="evidence" value="ECO:0007669"/>
    <property type="project" value="TreeGrafter"/>
</dbReference>
<evidence type="ECO:0000313" key="30">
    <source>
        <dbReference type="Ensembl" id="ENSEEEP00000060336.1"/>
    </source>
</evidence>
<feature type="disulfide bond" evidence="21">
    <location>
        <begin position="1293"/>
        <end position="1302"/>
    </location>
</feature>
<feature type="disulfide bond" evidence="23">
    <location>
        <begin position="244"/>
        <end position="265"/>
    </location>
</feature>
<keyword evidence="22" id="KW-0768">Sushi</keyword>
<dbReference type="GO" id="GO:0001750">
    <property type="term" value="C:photoreceptor outer segment"/>
    <property type="evidence" value="ECO:0007669"/>
    <property type="project" value="UniProtKB-SubCell"/>
</dbReference>
<dbReference type="GO" id="GO:0010001">
    <property type="term" value="P:glial cell differentiation"/>
    <property type="evidence" value="ECO:0007669"/>
    <property type="project" value="TreeGrafter"/>
</dbReference>
<dbReference type="SUPFAM" id="SSF56436">
    <property type="entry name" value="C-type lectin-like"/>
    <property type="match status" value="3"/>
</dbReference>
<dbReference type="Ensembl" id="ENSEEET00000058685.1">
    <property type="protein sequence ID" value="ENSEEEP00000060336.1"/>
    <property type="gene ID" value="ENSEEEG00000006881.2"/>
</dbReference>
<evidence type="ECO:0000259" key="29">
    <source>
        <dbReference type="PROSITE" id="PS50963"/>
    </source>
</evidence>
<evidence type="ECO:0000256" key="23">
    <source>
        <dbReference type="PROSITE-ProRule" id="PRU00323"/>
    </source>
</evidence>
<dbReference type="Gene3D" id="2.10.70.10">
    <property type="entry name" value="Complement Module, domain 1"/>
    <property type="match status" value="1"/>
</dbReference>
<dbReference type="InterPro" id="IPR016187">
    <property type="entry name" value="CTDL_fold"/>
</dbReference>
<dbReference type="PROSITE" id="PS01186">
    <property type="entry name" value="EGF_2"/>
    <property type="match status" value="1"/>
</dbReference>
<keyword evidence="9" id="KW-0106">Calcium</keyword>
<feature type="domain" description="C-type lectin" evidence="26">
    <location>
        <begin position="1316"/>
        <end position="1430"/>
    </location>
</feature>
<proteinExistence type="predicted"/>
<feature type="domain" description="EGF-like" evidence="25">
    <location>
        <begin position="1229"/>
        <end position="1265"/>
    </location>
</feature>
<keyword evidence="11 21" id="KW-1015">Disulfide bond</keyword>
<evidence type="ECO:0000256" key="11">
    <source>
        <dbReference type="ARBA" id="ARBA00023157"/>
    </source>
</evidence>